<evidence type="ECO:0000256" key="1">
    <source>
        <dbReference type="ARBA" id="ARBA00001933"/>
    </source>
</evidence>
<dbReference type="KEGG" id="sapo:SAPIO_CDS4462"/>
<dbReference type="GO" id="GO:0019752">
    <property type="term" value="P:carboxylic acid metabolic process"/>
    <property type="evidence" value="ECO:0007669"/>
    <property type="project" value="InterPro"/>
</dbReference>
<keyword evidence="3" id="KW-0210">Decarboxylase</keyword>
<dbReference type="InterPro" id="IPR015424">
    <property type="entry name" value="PyrdxlP-dep_Trfase"/>
</dbReference>
<evidence type="ECO:0000256" key="3">
    <source>
        <dbReference type="ARBA" id="ARBA00022793"/>
    </source>
</evidence>
<evidence type="ECO:0000256" key="4">
    <source>
        <dbReference type="ARBA" id="ARBA00022898"/>
    </source>
</evidence>
<keyword evidence="10" id="KW-1185">Reference proteome</keyword>
<dbReference type="Proteomes" id="UP000028545">
    <property type="component" value="Unassembled WGS sequence"/>
</dbReference>
<protein>
    <recommendedName>
        <fullName evidence="11">Glutamate decarboxylase</fullName>
    </recommendedName>
</protein>
<dbReference type="Gene3D" id="3.40.640.10">
    <property type="entry name" value="Type I PLP-dependent aspartate aminotransferase-like (Major domain)"/>
    <property type="match status" value="1"/>
</dbReference>
<comment type="cofactor">
    <cofactor evidence="1 6 7">
        <name>pyridoxal 5'-phosphate</name>
        <dbReference type="ChEBI" id="CHEBI:597326"/>
    </cofactor>
</comment>
<evidence type="ECO:0000313" key="10">
    <source>
        <dbReference type="Proteomes" id="UP000028545"/>
    </source>
</evidence>
<evidence type="ECO:0008006" key="11">
    <source>
        <dbReference type="Google" id="ProtNLM"/>
    </source>
</evidence>
<dbReference type="GO" id="GO:0030170">
    <property type="term" value="F:pyridoxal phosphate binding"/>
    <property type="evidence" value="ECO:0007669"/>
    <property type="project" value="InterPro"/>
</dbReference>
<dbReference type="SUPFAM" id="SSF53383">
    <property type="entry name" value="PLP-dependent transferases"/>
    <property type="match status" value="1"/>
</dbReference>
<name>A0A084G885_PSEDA</name>
<dbReference type="VEuPathDB" id="FungiDB:SAPIO_CDS4462"/>
<dbReference type="InterPro" id="IPR015421">
    <property type="entry name" value="PyrdxlP-dep_Trfase_major"/>
</dbReference>
<gene>
    <name evidence="9" type="ORF">SAPIO_CDS4462</name>
</gene>
<dbReference type="HOGENOM" id="CLU_011856_0_0_1"/>
<dbReference type="Pfam" id="PF00282">
    <property type="entry name" value="Pyridoxal_deC"/>
    <property type="match status" value="1"/>
</dbReference>
<dbReference type="RefSeq" id="XP_016643346.1">
    <property type="nucleotide sequence ID" value="XM_016787001.1"/>
</dbReference>
<dbReference type="AlphaFoldDB" id="A0A084G885"/>
<feature type="compositionally biased region" description="Basic and acidic residues" evidence="8">
    <location>
        <begin position="9"/>
        <end position="19"/>
    </location>
</feature>
<keyword evidence="5 7" id="KW-0456">Lyase</keyword>
<dbReference type="Gene3D" id="3.90.1150.170">
    <property type="match status" value="1"/>
</dbReference>
<evidence type="ECO:0000256" key="2">
    <source>
        <dbReference type="ARBA" id="ARBA00009533"/>
    </source>
</evidence>
<evidence type="ECO:0000256" key="8">
    <source>
        <dbReference type="SAM" id="MobiDB-lite"/>
    </source>
</evidence>
<dbReference type="GO" id="GO:0016831">
    <property type="term" value="F:carboxy-lyase activity"/>
    <property type="evidence" value="ECO:0007669"/>
    <property type="project" value="UniProtKB-KW"/>
</dbReference>
<feature type="region of interest" description="Disordered" evidence="8">
    <location>
        <begin position="1"/>
        <end position="30"/>
    </location>
</feature>
<reference evidence="9 10" key="1">
    <citation type="journal article" date="2014" name="Genome Announc.">
        <title>Draft genome sequence of the pathogenic fungus Scedosporium apiospermum.</title>
        <authorList>
            <person name="Vandeputte P."/>
            <person name="Ghamrawi S."/>
            <person name="Rechenmann M."/>
            <person name="Iltis A."/>
            <person name="Giraud S."/>
            <person name="Fleury M."/>
            <person name="Thornton C."/>
            <person name="Delhaes L."/>
            <person name="Meyer W."/>
            <person name="Papon N."/>
            <person name="Bouchara J.P."/>
        </authorList>
    </citation>
    <scope>NUCLEOTIDE SEQUENCE [LARGE SCALE GENOMIC DNA]</scope>
    <source>
        <strain evidence="9 10">IHEM 14462</strain>
    </source>
</reference>
<dbReference type="GO" id="GO:0005737">
    <property type="term" value="C:cytoplasm"/>
    <property type="evidence" value="ECO:0007669"/>
    <property type="project" value="TreeGrafter"/>
</dbReference>
<keyword evidence="4 6" id="KW-0663">Pyridoxal phosphate</keyword>
<evidence type="ECO:0000256" key="6">
    <source>
        <dbReference type="PIRSR" id="PIRSR602129-50"/>
    </source>
</evidence>
<dbReference type="GeneID" id="27723534"/>
<evidence type="ECO:0000256" key="5">
    <source>
        <dbReference type="ARBA" id="ARBA00023239"/>
    </source>
</evidence>
<dbReference type="OMA" id="RHATYHA"/>
<dbReference type="PANTHER" id="PTHR45677">
    <property type="entry name" value="GLUTAMATE DECARBOXYLASE-RELATED"/>
    <property type="match status" value="1"/>
</dbReference>
<dbReference type="OrthoDB" id="392571at2759"/>
<dbReference type="EMBL" id="JOWA01000092">
    <property type="protein sequence ID" value="KEZ43547.1"/>
    <property type="molecule type" value="Genomic_DNA"/>
</dbReference>
<accession>A0A084G885</accession>
<dbReference type="PANTHER" id="PTHR45677:SF8">
    <property type="entry name" value="CYSTEINE SULFINIC ACID DECARBOXYLASE"/>
    <property type="match status" value="1"/>
</dbReference>
<evidence type="ECO:0000313" key="9">
    <source>
        <dbReference type="EMBL" id="KEZ43547.1"/>
    </source>
</evidence>
<organism evidence="9 10">
    <name type="scientific">Pseudallescheria apiosperma</name>
    <name type="common">Scedosporium apiospermum</name>
    <dbReference type="NCBI Taxonomy" id="563466"/>
    <lineage>
        <taxon>Eukaryota</taxon>
        <taxon>Fungi</taxon>
        <taxon>Dikarya</taxon>
        <taxon>Ascomycota</taxon>
        <taxon>Pezizomycotina</taxon>
        <taxon>Sordariomycetes</taxon>
        <taxon>Hypocreomycetidae</taxon>
        <taxon>Microascales</taxon>
        <taxon>Microascaceae</taxon>
        <taxon>Scedosporium</taxon>
    </lineage>
</organism>
<dbReference type="InterPro" id="IPR002129">
    <property type="entry name" value="PyrdxlP-dep_de-COase"/>
</dbReference>
<comment type="similarity">
    <text evidence="2 7">Belongs to the group II decarboxylase family.</text>
</comment>
<proteinExistence type="inferred from homology"/>
<comment type="caution">
    <text evidence="9">The sequence shown here is derived from an EMBL/GenBank/DDBJ whole genome shotgun (WGS) entry which is preliminary data.</text>
</comment>
<sequence length="531" mass="57138">MGGASNPAVDEHQSLNRADEVEDASGSLPSNYSSVPHNIHVLLDAVKALIIPFIRSADEAAPLKASGNSTVTASTGEKWNALVDEHEPEALLQKFKLELPDKAQGKDGVLGLVQQVLKYSVNTWDQGFMDKLYASNTAVGVVADLLLSVLNTNLHVYQVSPALTLIEKLTARQFARLFGFTGPRAGGVVCQGGSSSNFTSLVIAKNTLYPETKLTGNAGYDFAIFTSVHGHYSVEKGAISCGLGKSSVRTIPVDEFGSMIPSALRDAVVQAKSEGKTPFYVNATAGTTVLGSYDPLEEISAICKEFNLWMHVDGSWGGPAILSRKHSLKMKGSHLADSLTVNPHKMLNAPVTCSFLLTPDIKVFHRANSLPAGYLFHSVDEGEVWDLADLTLQCGRRGDAVKLALAWTYYGAQGFEQQIDHAFNMAAYLATLIDRSADVVLVSTNPPPCLQVCFYYAPGGKVSDDVALNTRTTSEVARRLVSRGFMIDYAPGDKGSFFRVVVNCQTLSGTVEGLVKAVEEVGKEVWNENKA</sequence>
<evidence type="ECO:0000256" key="7">
    <source>
        <dbReference type="RuleBase" id="RU000382"/>
    </source>
</evidence>
<feature type="modified residue" description="N6-(pyridoxal phosphate)lysine" evidence="6">
    <location>
        <position position="345"/>
    </location>
</feature>